<dbReference type="RefSeq" id="WP_185141717.1">
    <property type="nucleotide sequence ID" value="NZ_JACJVP010000007.1"/>
</dbReference>
<accession>A0A7X0RMM7</accession>
<dbReference type="InterPro" id="IPR038628">
    <property type="entry name" value="XkdM-like_sf"/>
</dbReference>
<keyword evidence="2" id="KW-1185">Reference proteome</keyword>
<dbReference type="Proteomes" id="UP000547209">
    <property type="component" value="Unassembled WGS sequence"/>
</dbReference>
<dbReference type="AlphaFoldDB" id="A0A7X0RMM7"/>
<dbReference type="SUPFAM" id="SSF69279">
    <property type="entry name" value="Phage tail proteins"/>
    <property type="match status" value="1"/>
</dbReference>
<gene>
    <name evidence="1" type="ORF">H7C19_06220</name>
</gene>
<name>A0A7X0RMM7_9BACL</name>
<dbReference type="Gene3D" id="2.30.110.40">
    <property type="entry name" value="Phage tail tube protein"/>
    <property type="match status" value="1"/>
</dbReference>
<proteinExistence type="predicted"/>
<dbReference type="InterPro" id="IPR018989">
    <property type="entry name" value="DUF2001"/>
</dbReference>
<organism evidence="1 2">
    <name type="scientific">Cohnella nanjingensis</name>
    <dbReference type="NCBI Taxonomy" id="1387779"/>
    <lineage>
        <taxon>Bacteria</taxon>
        <taxon>Bacillati</taxon>
        <taxon>Bacillota</taxon>
        <taxon>Bacilli</taxon>
        <taxon>Bacillales</taxon>
        <taxon>Paenibacillaceae</taxon>
        <taxon>Cohnella</taxon>
    </lineage>
</organism>
<reference evidence="1 2" key="1">
    <citation type="submission" date="2020-08" db="EMBL/GenBank/DDBJ databases">
        <title>Cohnella phylogeny.</title>
        <authorList>
            <person name="Dunlap C."/>
        </authorList>
    </citation>
    <scope>NUCLEOTIDE SEQUENCE [LARGE SCALE GENOMIC DNA]</scope>
    <source>
        <strain evidence="1 2">DSM 28246</strain>
    </source>
</reference>
<protein>
    <submittedName>
        <fullName evidence="1">Phage tail tube protein</fullName>
    </submittedName>
</protein>
<evidence type="ECO:0000313" key="2">
    <source>
        <dbReference type="Proteomes" id="UP000547209"/>
    </source>
</evidence>
<sequence length="154" mass="16993">MFMQEKDAISGKQAMAFATIDGRVEELFYAKSLEATIEKNKTDVPVLGKTNVAKRSAGWAGKGTLTIYYVTSMFRNLMLDYIKNGRDFYFDLQVVNEQPGSSAGKQTAVLMGCNLDSIIAAKFDATGDDMLDEELAFTYSDYDLLDQFSSITGA</sequence>
<dbReference type="EMBL" id="JACJVP010000007">
    <property type="protein sequence ID" value="MBB6670280.1"/>
    <property type="molecule type" value="Genomic_DNA"/>
</dbReference>
<comment type="caution">
    <text evidence="1">The sequence shown here is derived from an EMBL/GenBank/DDBJ whole genome shotgun (WGS) entry which is preliminary data.</text>
</comment>
<evidence type="ECO:0000313" key="1">
    <source>
        <dbReference type="EMBL" id="MBB6670280.1"/>
    </source>
</evidence>
<dbReference type="Pfam" id="PF09393">
    <property type="entry name" value="DUF2001"/>
    <property type="match status" value="1"/>
</dbReference>